<feature type="transmembrane region" description="Helical" evidence="1">
    <location>
        <begin position="224"/>
        <end position="251"/>
    </location>
</feature>
<proteinExistence type="predicted"/>
<dbReference type="GeneID" id="5235814"/>
<feature type="transmembrane region" description="Helical" evidence="1">
    <location>
        <begin position="34"/>
        <end position="53"/>
    </location>
</feature>
<dbReference type="VEuPathDB" id="FungiDB:LELG_01110"/>
<gene>
    <name evidence="2" type="ORF">LELG_01110</name>
</gene>
<organism evidence="2 3">
    <name type="scientific">Lodderomyces elongisporus (strain ATCC 11503 / CBS 2605 / JCM 1781 / NBRC 1676 / NRRL YB-4239)</name>
    <name type="common">Yeast</name>
    <name type="synonym">Saccharomyces elongisporus</name>
    <dbReference type="NCBI Taxonomy" id="379508"/>
    <lineage>
        <taxon>Eukaryota</taxon>
        <taxon>Fungi</taxon>
        <taxon>Dikarya</taxon>
        <taxon>Ascomycota</taxon>
        <taxon>Saccharomycotina</taxon>
        <taxon>Pichiomycetes</taxon>
        <taxon>Debaryomycetaceae</taxon>
        <taxon>Candida/Lodderomyces clade</taxon>
        <taxon>Lodderomyces</taxon>
    </lineage>
</organism>
<evidence type="ECO:0000313" key="3">
    <source>
        <dbReference type="Proteomes" id="UP000001996"/>
    </source>
</evidence>
<keyword evidence="3" id="KW-1185">Reference proteome</keyword>
<feature type="transmembrane region" description="Helical" evidence="1">
    <location>
        <begin position="294"/>
        <end position="318"/>
    </location>
</feature>
<reference evidence="2 3" key="1">
    <citation type="journal article" date="2009" name="Nature">
        <title>Evolution of pathogenicity and sexual reproduction in eight Candida genomes.</title>
        <authorList>
            <person name="Butler G."/>
            <person name="Rasmussen M.D."/>
            <person name="Lin M.F."/>
            <person name="Santos M.A."/>
            <person name="Sakthikumar S."/>
            <person name="Munro C.A."/>
            <person name="Rheinbay E."/>
            <person name="Grabherr M."/>
            <person name="Forche A."/>
            <person name="Reedy J.L."/>
            <person name="Agrafioti I."/>
            <person name="Arnaud M.B."/>
            <person name="Bates S."/>
            <person name="Brown A.J."/>
            <person name="Brunke S."/>
            <person name="Costanzo M.C."/>
            <person name="Fitzpatrick D.A."/>
            <person name="de Groot P.W."/>
            <person name="Harris D."/>
            <person name="Hoyer L.L."/>
            <person name="Hube B."/>
            <person name="Klis F.M."/>
            <person name="Kodira C."/>
            <person name="Lennard N."/>
            <person name="Logue M.E."/>
            <person name="Martin R."/>
            <person name="Neiman A.M."/>
            <person name="Nikolaou E."/>
            <person name="Quail M.A."/>
            <person name="Quinn J."/>
            <person name="Santos M.C."/>
            <person name="Schmitzberger F.F."/>
            <person name="Sherlock G."/>
            <person name="Shah P."/>
            <person name="Silverstein K.A."/>
            <person name="Skrzypek M.S."/>
            <person name="Soll D."/>
            <person name="Staggs R."/>
            <person name="Stansfield I."/>
            <person name="Stumpf M.P."/>
            <person name="Sudbery P.E."/>
            <person name="Srikantha T."/>
            <person name="Zeng Q."/>
            <person name="Berman J."/>
            <person name="Berriman M."/>
            <person name="Heitman J."/>
            <person name="Gow N.A."/>
            <person name="Lorenz M.C."/>
            <person name="Birren B.W."/>
            <person name="Kellis M."/>
            <person name="Cuomo C.A."/>
        </authorList>
    </citation>
    <scope>NUCLEOTIDE SEQUENCE [LARGE SCALE GENOMIC DNA]</scope>
    <source>
        <strain evidence="3">ATCC 11503 / BCRC 21390 / CBS 2605 / JCM 1781 / NBRC 1676 / NRRL YB-4239</strain>
    </source>
</reference>
<evidence type="ECO:0000313" key="2">
    <source>
        <dbReference type="EMBL" id="EDK42932.1"/>
    </source>
</evidence>
<dbReference type="OrthoDB" id="4024310at2759"/>
<dbReference type="InParanoid" id="A5DUS4"/>
<keyword evidence="1" id="KW-1133">Transmembrane helix</keyword>
<keyword evidence="1" id="KW-0472">Membrane</keyword>
<dbReference type="HOGENOM" id="CLU_676276_0_0_1"/>
<sequence length="407" mass="46907">MKLFHKSCEFTTFLLAYSGSQLIKPYQNPNNKHWHIILTLKKVVLWLAFVNLINFRWLTVKLQFGDVDIVQILAPKEDRTDPLQNSLHINSPKNDTSVIDSTLQEILTDIYQRNEKAHFQQKDETGITVKPIVELFTGKISLSLEEVFHYESTKRLKNNTFERHVTPARVSTNTISQNLPNRFPWGYSKDNKEITQNFLSIVYAKLYPQTVNAQYALEQITRSYLYLVAARFGIFFLSLLTVILTAGIFCFPKLPMWHYIVLGSLFTVNLINLALSVVIIITREQLMKVIDYQSFLLLLEVMSILGFNIVFYVLHIVLLQNRVTSISELSSVYSEGEVENLGHSNKNDVSSSLHDLNELNTTKKLILDEKDISPTTPIIDYVLNREERRCVTEPIVDISEKPFMNGK</sequence>
<name>A5DUS4_LODEL</name>
<feature type="transmembrane region" description="Helical" evidence="1">
    <location>
        <begin position="257"/>
        <end position="282"/>
    </location>
</feature>
<dbReference type="KEGG" id="lel:PVL30_001075"/>
<accession>A5DUS4</accession>
<evidence type="ECO:0000256" key="1">
    <source>
        <dbReference type="SAM" id="Phobius"/>
    </source>
</evidence>
<dbReference type="EMBL" id="CH981524">
    <property type="protein sequence ID" value="EDK42932.1"/>
    <property type="molecule type" value="Genomic_DNA"/>
</dbReference>
<protein>
    <submittedName>
        <fullName evidence="2">Uncharacterized protein</fullName>
    </submittedName>
</protein>
<dbReference type="Proteomes" id="UP000001996">
    <property type="component" value="Unassembled WGS sequence"/>
</dbReference>
<keyword evidence="1" id="KW-0812">Transmembrane</keyword>
<dbReference type="AlphaFoldDB" id="A5DUS4"/>
<dbReference type="eggNOG" id="ENOG502RQEI">
    <property type="taxonomic scope" value="Eukaryota"/>
</dbReference>